<proteinExistence type="predicted"/>
<dbReference type="AlphaFoldDB" id="A0A2N1PMN3"/>
<evidence type="ECO:0000313" key="4">
    <source>
        <dbReference type="Proteomes" id="UP000233256"/>
    </source>
</evidence>
<gene>
    <name evidence="3" type="ORF">CVV64_13610</name>
</gene>
<comment type="caution">
    <text evidence="3">The sequence shown here is derived from an EMBL/GenBank/DDBJ whole genome shotgun (WGS) entry which is preliminary data.</text>
</comment>
<evidence type="ECO:0008006" key="5">
    <source>
        <dbReference type="Google" id="ProtNLM"/>
    </source>
</evidence>
<sequence length="281" mass="31324">MNKSFDDRQPFMSRHQINNHKLLNNHHESDQSAKSPVNSTGVANHRTSGRGRGYSLVEILMAMVVLILLSAMIFQVFKGQSGSYRLSSGSQQMQESVRRLVMYLETDIKSAHTFQRLEDQALEISVFSGPPVLTNLADPATTANTTTVTYTYDQTTRKVTRTSGQRKQEFENIGPDLKFRALTFNTATGRMTTFDFDPATGNNTIIGVKVIVKATMDREINGRSPDLSLTTKFFSRNRSANFLYGPLRDQTGAATGRTISTSSDFDRELGYFSSVDADPSY</sequence>
<accession>A0A2N1PMN3</accession>
<protein>
    <recommendedName>
        <fullName evidence="5">Prepilin-type N-terminal cleavage/methylation domain-containing protein</fullName>
    </recommendedName>
</protein>
<dbReference type="Proteomes" id="UP000233256">
    <property type="component" value="Unassembled WGS sequence"/>
</dbReference>
<reference evidence="3 4" key="1">
    <citation type="journal article" date="2017" name="ISME J.">
        <title>Potential for microbial H2 and metal transformations associated with novel bacteria and archaea in deep terrestrial subsurface sediments.</title>
        <authorList>
            <person name="Hernsdorf A.W."/>
            <person name="Amano Y."/>
            <person name="Miyakawa K."/>
            <person name="Ise K."/>
            <person name="Suzuki Y."/>
            <person name="Anantharaman K."/>
            <person name="Probst A."/>
            <person name="Burstein D."/>
            <person name="Thomas B.C."/>
            <person name="Banfield J.F."/>
        </authorList>
    </citation>
    <scope>NUCLEOTIDE SEQUENCE [LARGE SCALE GENOMIC DNA]</scope>
    <source>
        <strain evidence="3">HGW-Wallbacteria-1</strain>
    </source>
</reference>
<name>A0A2N1PMN3_9BACT</name>
<keyword evidence="2" id="KW-0472">Membrane</keyword>
<keyword evidence="2" id="KW-1133">Transmembrane helix</keyword>
<feature type="compositionally biased region" description="Polar residues" evidence="1">
    <location>
        <begin position="32"/>
        <end position="46"/>
    </location>
</feature>
<evidence type="ECO:0000256" key="2">
    <source>
        <dbReference type="SAM" id="Phobius"/>
    </source>
</evidence>
<organism evidence="3 4">
    <name type="scientific">Candidatus Wallbacteria bacterium HGW-Wallbacteria-1</name>
    <dbReference type="NCBI Taxonomy" id="2013854"/>
    <lineage>
        <taxon>Bacteria</taxon>
        <taxon>Candidatus Walliibacteriota</taxon>
    </lineage>
</organism>
<dbReference type="PROSITE" id="PS00409">
    <property type="entry name" value="PROKAR_NTER_METHYL"/>
    <property type="match status" value="1"/>
</dbReference>
<keyword evidence="2" id="KW-0812">Transmembrane</keyword>
<dbReference type="EMBL" id="PGXC01000015">
    <property type="protein sequence ID" value="PKK89598.1"/>
    <property type="molecule type" value="Genomic_DNA"/>
</dbReference>
<evidence type="ECO:0000313" key="3">
    <source>
        <dbReference type="EMBL" id="PKK89598.1"/>
    </source>
</evidence>
<evidence type="ECO:0000256" key="1">
    <source>
        <dbReference type="SAM" id="MobiDB-lite"/>
    </source>
</evidence>
<feature type="transmembrane region" description="Helical" evidence="2">
    <location>
        <begin position="56"/>
        <end position="77"/>
    </location>
</feature>
<dbReference type="InterPro" id="IPR012902">
    <property type="entry name" value="N_methyl_site"/>
</dbReference>
<feature type="region of interest" description="Disordered" evidence="1">
    <location>
        <begin position="26"/>
        <end position="48"/>
    </location>
</feature>